<evidence type="ECO:0000256" key="1">
    <source>
        <dbReference type="SAM" id="MobiDB-lite"/>
    </source>
</evidence>
<sequence length="60" mass="6441">MNPLIEMSEPEIPTITDYRGIVIPDSRRVHPHGGRGVGPTGPPQSIGSIPWQGKTARLVA</sequence>
<proteinExistence type="predicted"/>
<organism evidence="2 3">
    <name type="scientific">Nocardiopsis ansamitocini</name>
    <dbReference type="NCBI Taxonomy" id="1670832"/>
    <lineage>
        <taxon>Bacteria</taxon>
        <taxon>Bacillati</taxon>
        <taxon>Actinomycetota</taxon>
        <taxon>Actinomycetes</taxon>
        <taxon>Streptosporangiales</taxon>
        <taxon>Nocardiopsidaceae</taxon>
        <taxon>Nocardiopsis</taxon>
    </lineage>
</organism>
<dbReference type="EMBL" id="BSQG01000006">
    <property type="protein sequence ID" value="GLU49214.1"/>
    <property type="molecule type" value="Genomic_DNA"/>
</dbReference>
<reference evidence="2" key="1">
    <citation type="submission" date="2023-02" db="EMBL/GenBank/DDBJ databases">
        <title>Nocardiopsis ansamitocini NBRC 112285.</title>
        <authorList>
            <person name="Ichikawa N."/>
            <person name="Sato H."/>
            <person name="Tonouchi N."/>
        </authorList>
    </citation>
    <scope>NUCLEOTIDE SEQUENCE</scope>
    <source>
        <strain evidence="2">NBRC 112285</strain>
    </source>
</reference>
<name>A0A9W6P811_9ACTN</name>
<protein>
    <submittedName>
        <fullName evidence="2">Uncharacterized protein</fullName>
    </submittedName>
</protein>
<dbReference type="AlphaFoldDB" id="A0A9W6P811"/>
<feature type="region of interest" description="Disordered" evidence="1">
    <location>
        <begin position="26"/>
        <end position="60"/>
    </location>
</feature>
<evidence type="ECO:0000313" key="2">
    <source>
        <dbReference type="EMBL" id="GLU49214.1"/>
    </source>
</evidence>
<accession>A0A9W6P811</accession>
<gene>
    <name evidence="2" type="ORF">Nans01_35650</name>
</gene>
<keyword evidence="3" id="KW-1185">Reference proteome</keyword>
<dbReference type="Proteomes" id="UP001165092">
    <property type="component" value="Unassembled WGS sequence"/>
</dbReference>
<evidence type="ECO:0000313" key="3">
    <source>
        <dbReference type="Proteomes" id="UP001165092"/>
    </source>
</evidence>
<comment type="caution">
    <text evidence="2">The sequence shown here is derived from an EMBL/GenBank/DDBJ whole genome shotgun (WGS) entry which is preliminary data.</text>
</comment>